<protein>
    <submittedName>
        <fullName evidence="1">Uncharacterized protein</fullName>
    </submittedName>
</protein>
<dbReference type="Proteomes" id="UP000822476">
    <property type="component" value="Unassembled WGS sequence"/>
</dbReference>
<reference evidence="1" key="1">
    <citation type="submission" date="2019-07" db="EMBL/GenBank/DDBJ databases">
        <title>Annotation for the trematode Paragonimus miyazaki's.</title>
        <authorList>
            <person name="Choi Y.-J."/>
        </authorList>
    </citation>
    <scope>NUCLEOTIDE SEQUENCE</scope>
    <source>
        <strain evidence="1">Japan</strain>
    </source>
</reference>
<sequence length="97" mass="11472">MDTDMIANAHIGELWQHFNQFTSEQVFGMVHEHTPEYYDKFGSKFWKNVKPGYNAGLVLMHLRKLRSFNWRRTWTRSLNFLLRNMGALANPEQASPN</sequence>
<name>A0A8S9YHA0_9TREM</name>
<dbReference type="OrthoDB" id="411524at2759"/>
<organism evidence="1 2">
    <name type="scientific">Paragonimus skrjabini miyazakii</name>
    <dbReference type="NCBI Taxonomy" id="59628"/>
    <lineage>
        <taxon>Eukaryota</taxon>
        <taxon>Metazoa</taxon>
        <taxon>Spiralia</taxon>
        <taxon>Lophotrochozoa</taxon>
        <taxon>Platyhelminthes</taxon>
        <taxon>Trematoda</taxon>
        <taxon>Digenea</taxon>
        <taxon>Plagiorchiida</taxon>
        <taxon>Troglotremata</taxon>
        <taxon>Troglotrematidae</taxon>
        <taxon>Paragonimus</taxon>
    </lineage>
</organism>
<proteinExistence type="predicted"/>
<dbReference type="SUPFAM" id="SSF53448">
    <property type="entry name" value="Nucleotide-diphospho-sugar transferases"/>
    <property type="match status" value="1"/>
</dbReference>
<dbReference type="Gene3D" id="3.90.550.10">
    <property type="entry name" value="Spore Coat Polysaccharide Biosynthesis Protein SpsA, Chain A"/>
    <property type="match status" value="1"/>
</dbReference>
<dbReference type="InterPro" id="IPR029044">
    <property type="entry name" value="Nucleotide-diphossugar_trans"/>
</dbReference>
<keyword evidence="2" id="KW-1185">Reference proteome</keyword>
<evidence type="ECO:0000313" key="1">
    <source>
        <dbReference type="EMBL" id="KAF7248924.1"/>
    </source>
</evidence>
<accession>A0A8S9YHA0</accession>
<comment type="caution">
    <text evidence="1">The sequence shown here is derived from an EMBL/GenBank/DDBJ whole genome shotgun (WGS) entry which is preliminary data.</text>
</comment>
<dbReference type="EMBL" id="JTDE01005553">
    <property type="protein sequence ID" value="KAF7248924.1"/>
    <property type="molecule type" value="Genomic_DNA"/>
</dbReference>
<evidence type="ECO:0000313" key="2">
    <source>
        <dbReference type="Proteomes" id="UP000822476"/>
    </source>
</evidence>
<gene>
    <name evidence="1" type="ORF">EG68_09690</name>
</gene>
<dbReference type="AlphaFoldDB" id="A0A8S9YHA0"/>